<reference evidence="2" key="1">
    <citation type="submission" date="2020-11" db="EMBL/GenBank/DDBJ databases">
        <title>Whole-genome analyses of Nonomuraea sp. K274.</title>
        <authorList>
            <person name="Veyisoglu A."/>
        </authorList>
    </citation>
    <scope>NUCLEOTIDE SEQUENCE</scope>
    <source>
        <strain evidence="2">K274</strain>
    </source>
</reference>
<sequence length="153" mass="16090">MRLRAWPALGVVLAAGLLAAQPAVAAAQAAVKFYADSGDPCGRGVTEGTLDWREGPVIRPIVQVEGTLVDDAGFSPCAKDELHSRATFSAYKSDLLVDTETVKADNGTVPLSFGLSDANGVTAMDRVVVRVCRFSNTPIGISYCGKAAEYKMP</sequence>
<dbReference type="Proteomes" id="UP000605361">
    <property type="component" value="Unassembled WGS sequence"/>
</dbReference>
<keyword evidence="1" id="KW-0732">Signal</keyword>
<evidence type="ECO:0000313" key="2">
    <source>
        <dbReference type="EMBL" id="MBF8184638.1"/>
    </source>
</evidence>
<evidence type="ECO:0000313" key="3">
    <source>
        <dbReference type="Proteomes" id="UP000605361"/>
    </source>
</evidence>
<feature type="signal peptide" evidence="1">
    <location>
        <begin position="1"/>
        <end position="25"/>
    </location>
</feature>
<name>A0A931A5X2_9ACTN</name>
<feature type="chain" id="PRO_5036920656" evidence="1">
    <location>
        <begin position="26"/>
        <end position="153"/>
    </location>
</feature>
<gene>
    <name evidence="2" type="ORF">ITP53_02525</name>
</gene>
<proteinExistence type="predicted"/>
<dbReference type="RefSeq" id="WP_195893627.1">
    <property type="nucleotide sequence ID" value="NZ_JADOGI010000004.1"/>
</dbReference>
<comment type="caution">
    <text evidence="2">The sequence shown here is derived from an EMBL/GenBank/DDBJ whole genome shotgun (WGS) entry which is preliminary data.</text>
</comment>
<organism evidence="2 3">
    <name type="scientific">Nonomuraea cypriaca</name>
    <dbReference type="NCBI Taxonomy" id="1187855"/>
    <lineage>
        <taxon>Bacteria</taxon>
        <taxon>Bacillati</taxon>
        <taxon>Actinomycetota</taxon>
        <taxon>Actinomycetes</taxon>
        <taxon>Streptosporangiales</taxon>
        <taxon>Streptosporangiaceae</taxon>
        <taxon>Nonomuraea</taxon>
    </lineage>
</organism>
<dbReference type="EMBL" id="JADOGI010000004">
    <property type="protein sequence ID" value="MBF8184638.1"/>
    <property type="molecule type" value="Genomic_DNA"/>
</dbReference>
<keyword evidence="3" id="KW-1185">Reference proteome</keyword>
<dbReference type="AlphaFoldDB" id="A0A931A5X2"/>
<protein>
    <submittedName>
        <fullName evidence="2">Uncharacterized protein</fullName>
    </submittedName>
</protein>
<evidence type="ECO:0000256" key="1">
    <source>
        <dbReference type="SAM" id="SignalP"/>
    </source>
</evidence>
<accession>A0A931A5X2</accession>